<dbReference type="VEuPathDB" id="TriTrypDB:ECC02_000624"/>
<gene>
    <name evidence="1" type="ORF">C4B63_33g35</name>
</gene>
<dbReference type="VEuPathDB" id="TriTrypDB:TcCLB.399389.10"/>
<dbReference type="VEuPathDB" id="TriTrypDB:C3747_26g13"/>
<organism evidence="1 2">
    <name type="scientific">Trypanosoma cruzi</name>
    <dbReference type="NCBI Taxonomy" id="5693"/>
    <lineage>
        <taxon>Eukaryota</taxon>
        <taxon>Discoba</taxon>
        <taxon>Euglenozoa</taxon>
        <taxon>Kinetoplastea</taxon>
        <taxon>Metakinetoplastina</taxon>
        <taxon>Trypanosomatida</taxon>
        <taxon>Trypanosomatidae</taxon>
        <taxon>Trypanosoma</taxon>
        <taxon>Schizotrypanum</taxon>
    </lineage>
</organism>
<dbReference type="AlphaFoldDB" id="A0A2V2VA05"/>
<evidence type="ECO:0000313" key="2">
    <source>
        <dbReference type="Proteomes" id="UP000246121"/>
    </source>
</evidence>
<dbReference type="VEuPathDB" id="TriTrypDB:TcBrA4_0043500"/>
<dbReference type="VEuPathDB" id="TriTrypDB:TCDM_02850"/>
<dbReference type="VEuPathDB" id="TriTrypDB:TcG_12630"/>
<dbReference type="VEuPathDB" id="TriTrypDB:C4B63_33g35"/>
<evidence type="ECO:0000313" key="1">
    <source>
        <dbReference type="EMBL" id="PWU93074.1"/>
    </source>
</evidence>
<protein>
    <submittedName>
        <fullName evidence="1">Uncharacterized protein</fullName>
    </submittedName>
</protein>
<proteinExistence type="predicted"/>
<dbReference type="VEuPathDB" id="TriTrypDB:TcCLB.511631.9"/>
<dbReference type="Proteomes" id="UP000246121">
    <property type="component" value="Unassembled WGS sequence"/>
</dbReference>
<dbReference type="VEuPathDB" id="TriTrypDB:TcCL_ESM08304"/>
<accession>A0A2V2VA05</accession>
<dbReference type="VEuPathDB" id="TriTrypDB:TCSYLVIO_004798"/>
<dbReference type="EMBL" id="PRFA01000033">
    <property type="protein sequence ID" value="PWU93074.1"/>
    <property type="molecule type" value="Genomic_DNA"/>
</dbReference>
<name>A0A2V2VA05_TRYCR</name>
<reference evidence="1 2" key="1">
    <citation type="journal article" date="2018" name="Microb. Genom.">
        <title>Expanding an expanded genome: long-read sequencing of Trypanosoma cruzi.</title>
        <authorList>
            <person name="Berna L."/>
            <person name="Rodriguez M."/>
            <person name="Chiribao M.L."/>
            <person name="Parodi-Talice A."/>
            <person name="Pita S."/>
            <person name="Rijo G."/>
            <person name="Alvarez-Valin F."/>
            <person name="Robello C."/>
        </authorList>
    </citation>
    <scope>NUCLEOTIDE SEQUENCE [LARGE SCALE GENOMIC DNA]</scope>
    <source>
        <strain evidence="1 2">Dm28c</strain>
    </source>
</reference>
<comment type="caution">
    <text evidence="1">The sequence shown here is derived from an EMBL/GenBank/DDBJ whole genome shotgun (WGS) entry which is preliminary data.</text>
</comment>
<dbReference type="VEuPathDB" id="TriTrypDB:BCY84_10678"/>
<sequence length="190" mass="21260">MRRRAEREKEVGNCVNMHVDALDGHNIPQQVWSPRIDDLTVLIKLPGVEVSALTSVSPNFLQLTVCAVDVEGNHAHLFPAGAMPFPTNEGDFPDDVLRRPHFFYLTTRRNAGLVLSDEGLPSWLEPKTRAHEEACCSRPVDALPGRSLFSTVEHLICLIAEPSTHCTVIVLLSNADRTDRMMVFYCWKAL</sequence>
<dbReference type="VEuPathDB" id="TriTrypDB:TcCLB.510491.50"/>